<dbReference type="PROSITE" id="PS00236">
    <property type="entry name" value="NEUROTR_ION_CHANNEL"/>
    <property type="match status" value="1"/>
</dbReference>
<accession>A0AAE1DXX6</accession>
<feature type="domain" description="Neurotransmitter-gated ion-channel ligand-binding" evidence="13">
    <location>
        <begin position="225"/>
        <end position="365"/>
    </location>
</feature>
<dbReference type="GO" id="GO:0004888">
    <property type="term" value="F:transmembrane signaling receptor activity"/>
    <property type="evidence" value="ECO:0007669"/>
    <property type="project" value="InterPro"/>
</dbReference>
<keyword evidence="3 11" id="KW-0813">Transport</keyword>
<dbReference type="Proteomes" id="UP001283361">
    <property type="component" value="Unassembled WGS sequence"/>
</dbReference>
<dbReference type="EMBL" id="JAWDGP010001909">
    <property type="protein sequence ID" value="KAK3787079.1"/>
    <property type="molecule type" value="Genomic_DNA"/>
</dbReference>
<protein>
    <submittedName>
        <fullName evidence="15">Uncharacterized protein</fullName>
    </submittedName>
</protein>
<feature type="transmembrane region" description="Helical" evidence="11">
    <location>
        <begin position="433"/>
        <end position="453"/>
    </location>
</feature>
<evidence type="ECO:0000259" key="13">
    <source>
        <dbReference type="Pfam" id="PF02931"/>
    </source>
</evidence>
<evidence type="ECO:0000259" key="14">
    <source>
        <dbReference type="Pfam" id="PF02932"/>
    </source>
</evidence>
<dbReference type="InterPro" id="IPR006028">
    <property type="entry name" value="GABAA/Glycine_rcpt"/>
</dbReference>
<feature type="domain" description="Neurotransmitter-gated ion-channel ligand-binding" evidence="13">
    <location>
        <begin position="119"/>
        <end position="182"/>
    </location>
</feature>
<dbReference type="InterPro" id="IPR036719">
    <property type="entry name" value="Neuro-gated_channel_TM_sf"/>
</dbReference>
<keyword evidence="4" id="KW-1003">Cell membrane</keyword>
<dbReference type="InterPro" id="IPR038050">
    <property type="entry name" value="Neuro_actylchol_rec"/>
</dbReference>
<keyword evidence="7 11" id="KW-1133">Transmembrane helix</keyword>
<evidence type="ECO:0000256" key="8">
    <source>
        <dbReference type="ARBA" id="ARBA00023065"/>
    </source>
</evidence>
<proteinExistence type="inferred from homology"/>
<evidence type="ECO:0000256" key="2">
    <source>
        <dbReference type="ARBA" id="ARBA00004236"/>
    </source>
</evidence>
<feature type="transmembrane region" description="Helical" evidence="11">
    <location>
        <begin position="514"/>
        <end position="533"/>
    </location>
</feature>
<keyword evidence="5 11" id="KW-0812">Transmembrane</keyword>
<dbReference type="Gene3D" id="2.70.170.10">
    <property type="entry name" value="Neurotransmitter-gated ion-channel ligand-binding domain"/>
    <property type="match status" value="1"/>
</dbReference>
<keyword evidence="8 11" id="KW-0406">Ion transport</keyword>
<evidence type="ECO:0000313" key="16">
    <source>
        <dbReference type="Proteomes" id="UP001283361"/>
    </source>
</evidence>
<name>A0AAE1DXX6_9GAST</name>
<dbReference type="InterPro" id="IPR006029">
    <property type="entry name" value="Neurotrans-gated_channel_TM"/>
</dbReference>
<evidence type="ECO:0000256" key="7">
    <source>
        <dbReference type="ARBA" id="ARBA00022989"/>
    </source>
</evidence>
<dbReference type="InterPro" id="IPR006201">
    <property type="entry name" value="Neur_channel"/>
</dbReference>
<evidence type="ECO:0000313" key="15">
    <source>
        <dbReference type="EMBL" id="KAK3787079.1"/>
    </source>
</evidence>
<dbReference type="PANTHER" id="PTHR18945">
    <property type="entry name" value="NEUROTRANSMITTER GATED ION CHANNEL"/>
    <property type="match status" value="1"/>
</dbReference>
<dbReference type="NCBIfam" id="TIGR00860">
    <property type="entry name" value="LIC"/>
    <property type="match status" value="1"/>
</dbReference>
<dbReference type="GO" id="GO:0005886">
    <property type="term" value="C:plasma membrane"/>
    <property type="evidence" value="ECO:0007669"/>
    <property type="project" value="UniProtKB-SubCell"/>
</dbReference>
<dbReference type="PRINTS" id="PR00252">
    <property type="entry name" value="NRIONCHANNEL"/>
</dbReference>
<dbReference type="CDD" id="cd19049">
    <property type="entry name" value="LGIC_TM_anion"/>
    <property type="match status" value="1"/>
</dbReference>
<dbReference type="Pfam" id="PF02932">
    <property type="entry name" value="Neur_chan_memb"/>
    <property type="match status" value="1"/>
</dbReference>
<feature type="transmembrane region" description="Helical" evidence="11">
    <location>
        <begin position="402"/>
        <end position="421"/>
    </location>
</feature>
<evidence type="ECO:0000256" key="5">
    <source>
        <dbReference type="ARBA" id="ARBA00022692"/>
    </source>
</evidence>
<dbReference type="InterPro" id="IPR036734">
    <property type="entry name" value="Neur_chan_lig-bd_sf"/>
</dbReference>
<comment type="caution">
    <text evidence="15">The sequence shown here is derived from an EMBL/GenBank/DDBJ whole genome shotgun (WGS) entry which is preliminary data.</text>
</comment>
<feature type="transmembrane region" description="Helical" evidence="11">
    <location>
        <begin position="367"/>
        <end position="390"/>
    </location>
</feature>
<reference evidence="15" key="1">
    <citation type="journal article" date="2023" name="G3 (Bethesda)">
        <title>A reference genome for the long-term kleptoplast-retaining sea slug Elysia crispata morphotype clarki.</title>
        <authorList>
            <person name="Eastman K.E."/>
            <person name="Pendleton A.L."/>
            <person name="Shaikh M.A."/>
            <person name="Suttiyut T."/>
            <person name="Ogas R."/>
            <person name="Tomko P."/>
            <person name="Gavelis G."/>
            <person name="Widhalm J.R."/>
            <person name="Wisecaver J.H."/>
        </authorList>
    </citation>
    <scope>NUCLEOTIDE SEQUENCE</scope>
    <source>
        <strain evidence="15">ECLA1</strain>
    </source>
</reference>
<evidence type="ECO:0000256" key="11">
    <source>
        <dbReference type="RuleBase" id="RU000687"/>
    </source>
</evidence>
<evidence type="ECO:0000256" key="1">
    <source>
        <dbReference type="ARBA" id="ARBA00004141"/>
    </source>
</evidence>
<dbReference type="InterPro" id="IPR018000">
    <property type="entry name" value="Neurotransmitter_ion_chnl_CS"/>
</dbReference>
<sequence>MSKLAKSQPNGLSLSLTLKGYHSSSRALSRSCEGITYSNRASPVGSKLCASVSWRQSSHSACENKTVNFNRKRAIKSRSNQPDMMFSLQLTRKPRCFASLCAFILYLHVGASQSQIDKTISALLDNGSYDPKIPPDYNTDHPVHVKVQIVILSIDNVDEASMDYSLTVYLRQHWRDKRLQFEIFPLDSDNHDAAADSESHNITVNEDSGSSGNPENGTRHKSVYIDHLELDNRLMDKVWYPDTFFINERHADFHEITVPNKLMHIFSNGTVFYSMRLSMTLTCHMTLTHYPFDRQVCPLTLGSYGLSIQNLMYHWVNEDAAIVIHGEVELPTFAITNWERTACNDFVDENLGKFSCMQVSLYLSRAFGYYLAQVYVPSVLIVILSWVNFWLDIDAIPARISLGLLSVLTMTTMSVGTRSNLPRVSYIKAIDVWTAACLLFVFSALLEFAYVNVTTRVEKRRMSMREAVKLATVANRSNVLANLRTMEEGKTETKRSQSQPTVNKRERARNVDRIARIGFPVAFALFNLFYWCFYLT</sequence>
<feature type="region of interest" description="Disordered" evidence="12">
    <location>
        <begin position="194"/>
        <end position="219"/>
    </location>
</feature>
<dbReference type="AlphaFoldDB" id="A0AAE1DXX6"/>
<feature type="compositionally biased region" description="Polar residues" evidence="12">
    <location>
        <begin position="200"/>
        <end position="216"/>
    </location>
</feature>
<keyword evidence="10 11" id="KW-0407">Ion channel</keyword>
<dbReference type="SUPFAM" id="SSF90112">
    <property type="entry name" value="Neurotransmitter-gated ion-channel transmembrane pore"/>
    <property type="match status" value="1"/>
</dbReference>
<comment type="similarity">
    <text evidence="11">Belongs to the ligand-gated ion channel (TC 1.A.9) family.</text>
</comment>
<dbReference type="SUPFAM" id="SSF63712">
    <property type="entry name" value="Nicotinic receptor ligand binding domain-like"/>
    <property type="match status" value="2"/>
</dbReference>
<dbReference type="GO" id="GO:0005230">
    <property type="term" value="F:extracellular ligand-gated monoatomic ion channel activity"/>
    <property type="evidence" value="ECO:0007669"/>
    <property type="project" value="InterPro"/>
</dbReference>
<feature type="domain" description="Neurotransmitter-gated ion-channel transmembrane" evidence="14">
    <location>
        <begin position="374"/>
        <end position="491"/>
    </location>
</feature>
<keyword evidence="16" id="KW-1185">Reference proteome</keyword>
<keyword evidence="6" id="KW-0732">Signal</keyword>
<keyword evidence="9 11" id="KW-0472">Membrane</keyword>
<comment type="subcellular location">
    <subcellularLocation>
        <location evidence="2">Cell membrane</location>
    </subcellularLocation>
    <subcellularLocation>
        <location evidence="1">Membrane</location>
        <topology evidence="1">Multi-pass membrane protein</topology>
    </subcellularLocation>
</comment>
<dbReference type="InterPro" id="IPR006202">
    <property type="entry name" value="Neur_chan_lig-bd"/>
</dbReference>
<dbReference type="PRINTS" id="PR00253">
    <property type="entry name" value="GABAARECEPTR"/>
</dbReference>
<dbReference type="Pfam" id="PF02931">
    <property type="entry name" value="Neur_chan_LBD"/>
    <property type="match status" value="2"/>
</dbReference>
<dbReference type="Gene3D" id="1.20.58.390">
    <property type="entry name" value="Neurotransmitter-gated ion-channel transmembrane domain"/>
    <property type="match status" value="1"/>
</dbReference>
<evidence type="ECO:0000256" key="12">
    <source>
        <dbReference type="SAM" id="MobiDB-lite"/>
    </source>
</evidence>
<gene>
    <name evidence="15" type="ORF">RRG08_018594</name>
</gene>
<evidence type="ECO:0000256" key="6">
    <source>
        <dbReference type="ARBA" id="ARBA00022729"/>
    </source>
</evidence>
<evidence type="ECO:0000256" key="9">
    <source>
        <dbReference type="ARBA" id="ARBA00023136"/>
    </source>
</evidence>
<organism evidence="15 16">
    <name type="scientific">Elysia crispata</name>
    <name type="common">lettuce slug</name>
    <dbReference type="NCBI Taxonomy" id="231223"/>
    <lineage>
        <taxon>Eukaryota</taxon>
        <taxon>Metazoa</taxon>
        <taxon>Spiralia</taxon>
        <taxon>Lophotrochozoa</taxon>
        <taxon>Mollusca</taxon>
        <taxon>Gastropoda</taxon>
        <taxon>Heterobranchia</taxon>
        <taxon>Euthyneura</taxon>
        <taxon>Panpulmonata</taxon>
        <taxon>Sacoglossa</taxon>
        <taxon>Placobranchoidea</taxon>
        <taxon>Plakobranchidae</taxon>
        <taxon>Elysia</taxon>
    </lineage>
</organism>
<evidence type="ECO:0000256" key="4">
    <source>
        <dbReference type="ARBA" id="ARBA00022475"/>
    </source>
</evidence>
<evidence type="ECO:0000256" key="10">
    <source>
        <dbReference type="ARBA" id="ARBA00023303"/>
    </source>
</evidence>
<evidence type="ECO:0000256" key="3">
    <source>
        <dbReference type="ARBA" id="ARBA00022448"/>
    </source>
</evidence>